<reference evidence="5 6" key="1">
    <citation type="submission" date="2024-09" db="EMBL/GenBank/DDBJ databases">
        <authorList>
            <person name="Sun Q."/>
            <person name="Mori K."/>
        </authorList>
    </citation>
    <scope>NUCLEOTIDE SEQUENCE [LARGE SCALE GENOMIC DNA]</scope>
    <source>
        <strain evidence="5 6">JCM 3028</strain>
    </source>
</reference>
<feature type="compositionally biased region" description="Basic and acidic residues" evidence="4">
    <location>
        <begin position="548"/>
        <end position="563"/>
    </location>
</feature>
<dbReference type="InterPro" id="IPR039425">
    <property type="entry name" value="RNA_pol_sigma-70-like"/>
</dbReference>
<name>A0ABV5TN16_9ACTN</name>
<accession>A0ABV5TN16</accession>
<comment type="caution">
    <text evidence="5">The sequence shown here is derived from an EMBL/GenBank/DDBJ whole genome shotgun (WGS) entry which is preliminary data.</text>
</comment>
<protein>
    <recommendedName>
        <fullName evidence="7">RNA polymerase sigma-70 region 2 domain-containing protein</fullName>
    </recommendedName>
</protein>
<evidence type="ECO:0000256" key="4">
    <source>
        <dbReference type="SAM" id="MobiDB-lite"/>
    </source>
</evidence>
<gene>
    <name evidence="5" type="ORF">ACFFRH_34015</name>
</gene>
<dbReference type="InterPro" id="IPR036388">
    <property type="entry name" value="WH-like_DNA-bd_sf"/>
</dbReference>
<dbReference type="PANTHER" id="PTHR43133:SF51">
    <property type="entry name" value="RNA POLYMERASE SIGMA FACTOR"/>
    <property type="match status" value="1"/>
</dbReference>
<evidence type="ECO:0000313" key="6">
    <source>
        <dbReference type="Proteomes" id="UP001589610"/>
    </source>
</evidence>
<feature type="compositionally biased region" description="Basic and acidic residues" evidence="4">
    <location>
        <begin position="329"/>
        <end position="339"/>
    </location>
</feature>
<dbReference type="RefSeq" id="WP_386161501.1">
    <property type="nucleotide sequence ID" value="NZ_JBHMBS010000023.1"/>
</dbReference>
<dbReference type="InterPro" id="IPR013325">
    <property type="entry name" value="RNA_pol_sigma_r2"/>
</dbReference>
<evidence type="ECO:0000256" key="2">
    <source>
        <dbReference type="ARBA" id="ARBA00023082"/>
    </source>
</evidence>
<feature type="compositionally biased region" description="Polar residues" evidence="4">
    <location>
        <begin position="587"/>
        <end position="597"/>
    </location>
</feature>
<dbReference type="Proteomes" id="UP001589610">
    <property type="component" value="Unassembled WGS sequence"/>
</dbReference>
<feature type="region of interest" description="Disordered" evidence="4">
    <location>
        <begin position="366"/>
        <end position="679"/>
    </location>
</feature>
<keyword evidence="1" id="KW-0805">Transcription regulation</keyword>
<evidence type="ECO:0000256" key="3">
    <source>
        <dbReference type="ARBA" id="ARBA00023163"/>
    </source>
</evidence>
<feature type="compositionally biased region" description="Low complexity" evidence="4">
    <location>
        <begin position="598"/>
        <end position="610"/>
    </location>
</feature>
<feature type="compositionally biased region" description="Low complexity" evidence="4">
    <location>
        <begin position="618"/>
        <end position="643"/>
    </location>
</feature>
<dbReference type="EMBL" id="JBHMBS010000023">
    <property type="protein sequence ID" value="MFB9680519.1"/>
    <property type="molecule type" value="Genomic_DNA"/>
</dbReference>
<feature type="compositionally biased region" description="Basic residues" evidence="4">
    <location>
        <begin position="459"/>
        <end position="471"/>
    </location>
</feature>
<dbReference type="SUPFAM" id="SSF88946">
    <property type="entry name" value="Sigma2 domain of RNA polymerase sigma factors"/>
    <property type="match status" value="1"/>
</dbReference>
<dbReference type="Gene3D" id="1.10.1740.10">
    <property type="match status" value="1"/>
</dbReference>
<proteinExistence type="predicted"/>
<feature type="compositionally biased region" description="Pro residues" evidence="4">
    <location>
        <begin position="660"/>
        <end position="671"/>
    </location>
</feature>
<dbReference type="PANTHER" id="PTHR43133">
    <property type="entry name" value="RNA POLYMERASE ECF-TYPE SIGMA FACTO"/>
    <property type="match status" value="1"/>
</dbReference>
<evidence type="ECO:0008006" key="7">
    <source>
        <dbReference type="Google" id="ProtNLM"/>
    </source>
</evidence>
<sequence>MTDSVLVAALCARNPRALADLYDSYAESVYRYCRSMLATSEAAESALLGTFIVAEAHVHALADSRRLEAWLYALARGECVRRHLAEGPDPLVPAPAVPVPVVTAGGDADLRVMAWNATRSLSPEDREVLDLSCRHGFGPIDLAAVLGVTPKVAGALYESARERLRDVVTAEVLVRKGPYDCASRARMLTGFTGELTPEVRERVIRHVNRCDTCAPHRVRQVSAAKVFDLLPLVTLPPTLRAWVMSYFTDPERVPYRRDVAHLAGPLDDAGFPVGRRRGGRRRPYALAGAAAAVAAAAALALFLTQTVADPGDAGPGVASGTFPVVADPPDTRTPGEFRRGGASAPLESVGEGVAVERVGSLGMTAPVSATGPAFGDERAGTPGPTGPLTEDSPRRPGDGSSGDGPADPAREGSSGEESADRPAAPAESPAQPSPPASPVPPVPPGSSGVGAPYRSHPSRDHHGHSSRRCGLTHRPADPVPPQADQGSPQADPPEGSPRPPRADPGAPRANPRPPYADPRRPRANPGHPRSGPRQVPDDSRPAPAGPRRTPDEAGHGASRDDQGPARIPNRSGPGRTPGGSGPGRASDSSGPGRTPDNSGPGRASDSPGPGRSPGGTSRGRSSDGAGQGRSSGDSGQGPSSVGQERPSGGSPSDPTGTNPVTPPSRPEPPAPSGSAATPA</sequence>
<organism evidence="5 6">
    <name type="scientific">Streptosporangium vulgare</name>
    <dbReference type="NCBI Taxonomy" id="46190"/>
    <lineage>
        <taxon>Bacteria</taxon>
        <taxon>Bacillati</taxon>
        <taxon>Actinomycetota</taxon>
        <taxon>Actinomycetes</taxon>
        <taxon>Streptosporangiales</taxon>
        <taxon>Streptosporangiaceae</taxon>
        <taxon>Streptosporangium</taxon>
    </lineage>
</organism>
<keyword evidence="6" id="KW-1185">Reference proteome</keyword>
<feature type="region of interest" description="Disordered" evidence="4">
    <location>
        <begin position="320"/>
        <end position="348"/>
    </location>
</feature>
<evidence type="ECO:0000256" key="1">
    <source>
        <dbReference type="ARBA" id="ARBA00023015"/>
    </source>
</evidence>
<feature type="compositionally biased region" description="Pro residues" evidence="4">
    <location>
        <begin position="431"/>
        <end position="444"/>
    </location>
</feature>
<keyword evidence="2" id="KW-0731">Sigma factor</keyword>
<evidence type="ECO:0000313" key="5">
    <source>
        <dbReference type="EMBL" id="MFB9680519.1"/>
    </source>
</evidence>
<dbReference type="Gene3D" id="1.10.10.10">
    <property type="entry name" value="Winged helix-like DNA-binding domain superfamily/Winged helix DNA-binding domain"/>
    <property type="match status" value="1"/>
</dbReference>
<feature type="compositionally biased region" description="Pro residues" evidence="4">
    <location>
        <begin position="490"/>
        <end position="499"/>
    </location>
</feature>
<keyword evidence="3" id="KW-0804">Transcription</keyword>